<evidence type="ECO:0000256" key="15">
    <source>
        <dbReference type="ARBA" id="ARBA00022953"/>
    </source>
</evidence>
<evidence type="ECO:0000256" key="12">
    <source>
        <dbReference type="ARBA" id="ARBA00022801"/>
    </source>
</evidence>
<dbReference type="EC" id="2.1.1.375" evidence="21"/>
<dbReference type="EMBL" id="BK061795">
    <property type="protein sequence ID" value="DAZ90786.1"/>
    <property type="molecule type" value="Viral_cRNA"/>
</dbReference>
<evidence type="ECO:0000256" key="24">
    <source>
        <dbReference type="ARBA" id="ARBA00047332"/>
    </source>
</evidence>
<feature type="domain" description="RdRp catalytic" evidence="27">
    <location>
        <begin position="583"/>
        <end position="768"/>
    </location>
</feature>
<keyword evidence="15" id="KW-0693">Viral RNA replication</keyword>
<evidence type="ECO:0000256" key="11">
    <source>
        <dbReference type="ARBA" id="ARBA00022741"/>
    </source>
</evidence>
<comment type="catalytic activity">
    <reaction evidence="24">
        <text>a 5'-end (5'-triphosphoguanosine)-adenylyl-adenylyl-cytidylyl-adenosine in mRNA + S-adenosyl-L-methionine = a 5'-end (5'-triphosphoguanosine)-(2'-O-methyladenylyl)-adenylyl-cytidylyl-adenosine in mRNA + S-adenosyl-L-homocysteine + H(+)</text>
        <dbReference type="Rhea" id="RHEA:65380"/>
        <dbReference type="Rhea" id="RHEA-COMP:16797"/>
        <dbReference type="Rhea" id="RHEA-COMP:16801"/>
        <dbReference type="ChEBI" id="CHEBI:15378"/>
        <dbReference type="ChEBI" id="CHEBI:57856"/>
        <dbReference type="ChEBI" id="CHEBI:59789"/>
        <dbReference type="ChEBI" id="CHEBI:156482"/>
        <dbReference type="ChEBI" id="CHEBI:156484"/>
    </reaction>
</comment>
<dbReference type="GO" id="GO:0005524">
    <property type="term" value="F:ATP binding"/>
    <property type="evidence" value="ECO:0007669"/>
    <property type="project" value="UniProtKB-KW"/>
</dbReference>
<keyword evidence="8" id="KW-0808">Transferase</keyword>
<dbReference type="Pfam" id="PF00946">
    <property type="entry name" value="Mononeg_RNA_pol"/>
    <property type="match status" value="1"/>
</dbReference>
<comment type="catalytic activity">
    <reaction evidence="20">
        <text>a 5'-end (5'-triphosphoguanosine)-(2'-O-methyladenylyl)-adenylyl-cytidylyl-adenosine in mRNA + S-adenosyl-L-methionine = a 5'-end (N(7)-methyl 5'-triphosphoguanosine)-(2'-O-methyladenylyl)-adenylyl-cytidylyl-adenosine in mRNA + S-adenosyl-L-homocysteine</text>
        <dbReference type="Rhea" id="RHEA:65440"/>
        <dbReference type="Rhea" id="RHEA-COMP:16798"/>
        <dbReference type="Rhea" id="RHEA-COMP:16801"/>
        <dbReference type="ChEBI" id="CHEBI:57856"/>
        <dbReference type="ChEBI" id="CHEBI:59789"/>
        <dbReference type="ChEBI" id="CHEBI:156482"/>
        <dbReference type="ChEBI" id="CHEBI:156483"/>
    </reaction>
</comment>
<feature type="domain" description="Mononegavirus-type SAM-dependent 2'-O-MTase" evidence="28">
    <location>
        <begin position="1622"/>
        <end position="1815"/>
    </location>
</feature>
<evidence type="ECO:0000259" key="28">
    <source>
        <dbReference type="PROSITE" id="PS51590"/>
    </source>
</evidence>
<evidence type="ECO:0000256" key="9">
    <source>
        <dbReference type="ARBA" id="ARBA00022691"/>
    </source>
</evidence>
<protein>
    <recommendedName>
        <fullName evidence="23">Replicase</fullName>
        <ecNumber evidence="21">2.1.1.375</ecNumber>
        <ecNumber evidence="3">2.7.7.48</ecNumber>
        <ecNumber evidence="4">2.7.7.88</ecNumber>
    </recommendedName>
    <alternativeName>
        <fullName evidence="22">Transcriptase</fullName>
    </alternativeName>
</protein>
<keyword evidence="14" id="KW-0946">Virion</keyword>
<evidence type="ECO:0000256" key="13">
    <source>
        <dbReference type="ARBA" id="ARBA00022840"/>
    </source>
</evidence>
<dbReference type="EC" id="2.7.7.88" evidence="4"/>
<reference evidence="29" key="1">
    <citation type="journal article" date="2022" name="bioRxiv">
        <title>Unlocking the hidden genetic diversity of varicosaviruses, the neglected plant rhabdoviruses.</title>
        <authorList>
            <person name="Bejerman N."/>
            <person name="Dietzgen R.G."/>
            <person name="Debat H."/>
        </authorList>
    </citation>
    <scope>NUCLEOTIDE SEQUENCE</scope>
</reference>
<evidence type="ECO:0000313" key="29">
    <source>
        <dbReference type="EMBL" id="DAZ90786.1"/>
    </source>
</evidence>
<keyword evidence="6" id="KW-0489">Methyltransferase</keyword>
<evidence type="ECO:0000256" key="23">
    <source>
        <dbReference type="ARBA" id="ARBA00031012"/>
    </source>
</evidence>
<evidence type="ECO:0000256" key="10">
    <source>
        <dbReference type="ARBA" id="ARBA00022695"/>
    </source>
</evidence>
<dbReference type="Pfam" id="PF14318">
    <property type="entry name" value="Mononeg_mRNAcap"/>
    <property type="match status" value="1"/>
</dbReference>
<organism evidence="29">
    <name type="scientific">Primula virus 1</name>
    <dbReference type="NCBI Taxonomy" id="2977982"/>
    <lineage>
        <taxon>Viruses</taxon>
        <taxon>Riboviria</taxon>
        <taxon>Orthornavirae</taxon>
        <taxon>Negarnaviricota</taxon>
        <taxon>Haploviricotina</taxon>
        <taxon>Monjiviricetes</taxon>
        <taxon>Mononegavirales</taxon>
        <taxon>Rhabdoviridae</taxon>
        <taxon>Betarhabdovirinae</taxon>
        <taxon>Varicosavirus</taxon>
        <taxon>Varicosavirus primulae</taxon>
    </lineage>
</organism>
<dbReference type="GO" id="GO:0044423">
    <property type="term" value="C:virion component"/>
    <property type="evidence" value="ECO:0007669"/>
    <property type="project" value="UniProtKB-KW"/>
</dbReference>
<dbReference type="GO" id="GO:0016787">
    <property type="term" value="F:hydrolase activity"/>
    <property type="evidence" value="ECO:0007669"/>
    <property type="project" value="UniProtKB-KW"/>
</dbReference>
<evidence type="ECO:0000256" key="8">
    <source>
        <dbReference type="ARBA" id="ARBA00022679"/>
    </source>
</evidence>
<evidence type="ECO:0000256" key="25">
    <source>
        <dbReference type="ARBA" id="ARBA00047370"/>
    </source>
</evidence>
<dbReference type="PROSITE" id="PS50526">
    <property type="entry name" value="RDRP_SSRNA_NEG_NONSEG"/>
    <property type="match status" value="1"/>
</dbReference>
<keyword evidence="17" id="KW-1035">Host cytoplasm</keyword>
<evidence type="ECO:0000256" key="16">
    <source>
        <dbReference type="ARBA" id="ARBA00023042"/>
    </source>
</evidence>
<sequence length="2022" mass="230754">MESHTESLLSNWSSLFGEELDQDEKPLDDLHLNNAINLDYLKLYLKQELGYNARIPSYIGRELDSIFRNIFVERTKVNLGFQQLSPDFYEMGLKEECFKFPVAKAILETIQNASVEYKLNIPIVSLDSNLLDKILIPELWWYNFNNVLNLVNARSELRRDSTMIGLVPCVKNHGGYCTVTLKTASKQYTMYTYSHVSYIHEQDDLSEIYLGTFDSVLLLLDTLGQRICLQISNLIASYAKTPGYVPLEKLEKIINIGDGAIRRLGNPAYEIIAMFESICVGTLLSENDDHVNPSRMFIDNCLAEAEGLFESENDIDDCMSCMRLWEIELKGLKEYQLSNIFCVYRIWGHPTVDIKAGMAKVYKLGTVQKFIPERVRSKAVLQFRKMFLMSFYSKHSIYPPVVYLAENYTSQCMKRNCIIDTKDSDYSILDFDDIELKKIWDVPETYDIFHVLNDKAVSPNISELHSNVMEGKGTQCGALRRGLWRWMTGDSIRCRDFLNDIDENGLNPDAKIIGMYEKEREIKITARMFSLMSEEMRYYFVLTEELIANHILPYFPEITMKDSLNTLLRKLWSTSKRTSQNKYDTNINIDFSKWNLNMRDDLVGPVFKEIDKLFGYENLIARTHTIFTESFIYSASGKYIPKVCKTGFIQDPPMSYTGHIGGFEGLRQKGWTIVTVLLLAAAAEEMGINIRLMGQGDNQVVRLQMPSQKWISYKIEDQGQRVEASKICTQYVDHISMIFHDAQLPIKVRETWRSCRLFMYGKMMILDNQTLPQWYKKVLRSYALSNEGVLTFGGVIGTIATNMSSASSTSSAPDVMYILYTIFAEWSISCLLNYHPFTRKSYILNPPRSVSMPGARGRIIKSVTPIRWEDLTACLILIPTSVGGNITIPMTSFICRGFPDPGSEGYAWIKFLMSGGPRFHQVLNNWYSFVVNPTIELDQLIQSPLSINHWKPPTPGLQSRDLVRDWLVSGEFKNNRFIKNVSIVMKPFDRKKICGELATDPMSPLVSNELYNIMPHVAIDGVLRRIENTRTIRRMAMSVNTKMNVIQKLMEAEDNFLAYIWFRSNTKGDILSGCATEQARKARDLGWGRKIIQVTAPHPLELLLGKRCTSMSIECTGQDHIYVRKGPEGRYAPYLGSKTKTKVHTQQDEAARKEPLISTGAKLARYLSWLNLGPNIRNFIERNVRIVCDLDVFDNFFAEDLAGETFTGSVEHRFNPTTTSDGSFINYAPQVGSSVFMSSDYLPTYGRGKTNYTLPFQPLYCFIQFMAANTSAETCIHFHLDCDSCIVPTDDNVPDIGPSNKAIERALDPEYFQIIRDTLGHIDRKPKITTLEHPTLRGTRKELKEVHYSTLLHSIYTLLGHVVASKIRTFQEGTGTDVGLEDLQSYPRIYSYKLCVDTLMTYTARALIFQHLLKREGTIGIEALNRTKRKMTTHLSRLSIKAFKDLGALCLGRNYEGTSNAGNYLIRSFPESIDSYLEGIRDLLIRTLDETARLEYSSRRLILPAPQTTKRIHLYIISEMCSTRGCTAHMDVDIIENAIPIDDYPDCKEGCVKKSLRNIMLTPASLDRMFKELTVTKKAYNNVTGSVNIPKIVTLPQLSPKEIGKIPEHLLEKQRSLLKPNLPICLPTSSLYKWESVADLTTREHIIVLGDGTGGTSLVFASRFPSRTIYPCALIENGGCIPQDMDSIKPSMSRGLSNVSHMIHMSIPDDILDLQWVDKFNKEILIIGPQNVTVVSDVEYQKGNRVLQDRVLEAIPDGTEIILKFYAHEFKHGFLKNIDDPKVVFSPVFNNVYNEVIVAGIRSSSTRVMKESSIRETWTNVVPKMINMKVDENRIHTEMKAKYMNIWRYNINFSLLHVSKSGINMNKDVLTLKTYEILSMINFTLKKRYHFGNNGSEGTRRISPKTQDGLCRGIIMTLLIWTNAEIDDASRLRIQPDVFNKSPVVLLLGKRDILSNNDLRAVKILREYRSELGYSPESITTLEEVIVECSKYGERHRTYTWTISQLDTMVSSTSEKYTQSTI</sequence>
<comment type="catalytic activity">
    <reaction evidence="19">
        <text>a 5'-end triphospho-adenylyl-adenylyl-cytidylyl-adenosine in mRNA + GDP + H(+) = a 5'-end (5'-triphosphoguanosine)-adenylyl-adenylyl-cytidylyl-adenosine in mRNA + diphosphate</text>
        <dbReference type="Rhea" id="RHEA:65436"/>
        <dbReference type="Rhea" id="RHEA-COMP:16797"/>
        <dbReference type="Rhea" id="RHEA-COMP:16799"/>
        <dbReference type="ChEBI" id="CHEBI:15378"/>
        <dbReference type="ChEBI" id="CHEBI:33019"/>
        <dbReference type="ChEBI" id="CHEBI:58189"/>
        <dbReference type="ChEBI" id="CHEBI:156484"/>
        <dbReference type="ChEBI" id="CHEBI:156503"/>
        <dbReference type="EC" id="2.7.7.88"/>
    </reaction>
</comment>
<evidence type="ECO:0000256" key="18">
    <source>
        <dbReference type="ARBA" id="ARBA00023268"/>
    </source>
</evidence>
<dbReference type="GO" id="GO:0003968">
    <property type="term" value="F:RNA-directed RNA polymerase activity"/>
    <property type="evidence" value="ECO:0007669"/>
    <property type="project" value="UniProtKB-KW"/>
</dbReference>
<evidence type="ECO:0000256" key="20">
    <source>
        <dbReference type="ARBA" id="ARBA00024499"/>
    </source>
</evidence>
<keyword evidence="13" id="KW-0067">ATP-binding</keyword>
<dbReference type="EC" id="2.7.7.48" evidence="3"/>
<evidence type="ECO:0000256" key="2">
    <source>
        <dbReference type="ARBA" id="ARBA00004328"/>
    </source>
</evidence>
<dbReference type="InterPro" id="IPR026890">
    <property type="entry name" value="Mononeg_mRNAcap"/>
</dbReference>
<keyword evidence="7" id="KW-0507">mRNA processing</keyword>
<evidence type="ECO:0000256" key="19">
    <source>
        <dbReference type="ARBA" id="ARBA00024494"/>
    </source>
</evidence>
<accession>A0A9N6YJ38</accession>
<dbReference type="GO" id="GO:0004482">
    <property type="term" value="F:mRNA 5'-cap (guanine-N7-)-methyltransferase activity"/>
    <property type="evidence" value="ECO:0007669"/>
    <property type="project" value="InterPro"/>
</dbReference>
<evidence type="ECO:0000256" key="3">
    <source>
        <dbReference type="ARBA" id="ARBA00012494"/>
    </source>
</evidence>
<keyword evidence="18" id="KW-0511">Multifunctional enzyme</keyword>
<keyword evidence="16" id="KW-0506">mRNA capping</keyword>
<evidence type="ECO:0000256" key="21">
    <source>
        <dbReference type="ARBA" id="ARBA00026099"/>
    </source>
</evidence>
<proteinExistence type="predicted"/>
<dbReference type="InterPro" id="IPR025786">
    <property type="entry name" value="Mononega_L_MeTrfase"/>
</dbReference>
<name>A0A9N6YJ38_9RHAB</name>
<keyword evidence="12" id="KW-0378">Hydrolase</keyword>
<dbReference type="GO" id="GO:0030430">
    <property type="term" value="C:host cell cytoplasm"/>
    <property type="evidence" value="ECO:0007669"/>
    <property type="project" value="UniProtKB-SubCell"/>
</dbReference>
<keyword evidence="10" id="KW-0548">Nucleotidyltransferase</keyword>
<dbReference type="InterPro" id="IPR014023">
    <property type="entry name" value="Mononeg_RNA_pol_cat"/>
</dbReference>
<comment type="subcellular location">
    <subcellularLocation>
        <location evidence="1">Host cytoplasm</location>
    </subcellularLocation>
    <subcellularLocation>
        <location evidence="2">Virion</location>
    </subcellularLocation>
</comment>
<comment type="catalytic activity">
    <reaction evidence="26">
        <text>GTP + H2O = GDP + phosphate + H(+)</text>
        <dbReference type="Rhea" id="RHEA:19669"/>
        <dbReference type="ChEBI" id="CHEBI:15377"/>
        <dbReference type="ChEBI" id="CHEBI:15378"/>
        <dbReference type="ChEBI" id="CHEBI:37565"/>
        <dbReference type="ChEBI" id="CHEBI:43474"/>
        <dbReference type="ChEBI" id="CHEBI:58189"/>
    </reaction>
</comment>
<comment type="catalytic activity">
    <reaction evidence="25">
        <text>a 5'-end (5'-triphosphoguanosine)-adenylyl-adenylyl-cytidylyl-adenosine in mRNA + 2 S-adenosyl-L-methionine = a 5'-end (N(7)-methyl 5'-triphosphoguanosine)-(2'-O-methyladenylyl)-adenylyl-cytidylyl-adenosine in mRNA + 2 S-adenosyl-L-homocysteine + H(+)</text>
        <dbReference type="Rhea" id="RHEA:65376"/>
        <dbReference type="Rhea" id="RHEA-COMP:16797"/>
        <dbReference type="Rhea" id="RHEA-COMP:16798"/>
        <dbReference type="ChEBI" id="CHEBI:15378"/>
        <dbReference type="ChEBI" id="CHEBI:57856"/>
        <dbReference type="ChEBI" id="CHEBI:59789"/>
        <dbReference type="ChEBI" id="CHEBI:156483"/>
        <dbReference type="ChEBI" id="CHEBI:156484"/>
        <dbReference type="EC" id="2.1.1.375"/>
    </reaction>
</comment>
<evidence type="ECO:0000256" key="4">
    <source>
        <dbReference type="ARBA" id="ARBA00012582"/>
    </source>
</evidence>
<evidence type="ECO:0000256" key="6">
    <source>
        <dbReference type="ARBA" id="ARBA00022603"/>
    </source>
</evidence>
<keyword evidence="5" id="KW-0696">RNA-directed RNA polymerase</keyword>
<evidence type="ECO:0000256" key="26">
    <source>
        <dbReference type="ARBA" id="ARBA00048548"/>
    </source>
</evidence>
<evidence type="ECO:0000256" key="22">
    <source>
        <dbReference type="ARBA" id="ARBA00030436"/>
    </source>
</evidence>
<evidence type="ECO:0000256" key="5">
    <source>
        <dbReference type="ARBA" id="ARBA00022484"/>
    </source>
</evidence>
<keyword evidence="9" id="KW-0949">S-adenosyl-L-methionine</keyword>
<evidence type="ECO:0000256" key="17">
    <source>
        <dbReference type="ARBA" id="ARBA00023200"/>
    </source>
</evidence>
<keyword evidence="11" id="KW-0547">Nucleotide-binding</keyword>
<evidence type="ECO:0000256" key="1">
    <source>
        <dbReference type="ARBA" id="ARBA00004192"/>
    </source>
</evidence>
<evidence type="ECO:0000259" key="27">
    <source>
        <dbReference type="PROSITE" id="PS50526"/>
    </source>
</evidence>
<dbReference type="PROSITE" id="PS51590">
    <property type="entry name" value="SAM_MT_MNV_L"/>
    <property type="match status" value="1"/>
</dbReference>
<evidence type="ECO:0000256" key="7">
    <source>
        <dbReference type="ARBA" id="ARBA00022664"/>
    </source>
</evidence>
<evidence type="ECO:0000256" key="14">
    <source>
        <dbReference type="ARBA" id="ARBA00022844"/>
    </source>
</evidence>